<keyword evidence="4" id="KW-1185">Reference proteome</keyword>
<protein>
    <submittedName>
        <fullName evidence="3">D-alanyl-D-alanine carboxypeptidase / D-alanyl-D-alanine-endopeptidase (Penicillin-binding protein 4)</fullName>
    </submittedName>
</protein>
<evidence type="ECO:0000256" key="2">
    <source>
        <dbReference type="ARBA" id="ARBA00022801"/>
    </source>
</evidence>
<dbReference type="AlphaFoldDB" id="A0A1N7PSW0"/>
<dbReference type="OrthoDB" id="9802627at2"/>
<dbReference type="EMBL" id="FTOD01000014">
    <property type="protein sequence ID" value="SIT13635.1"/>
    <property type="molecule type" value="Genomic_DNA"/>
</dbReference>
<keyword evidence="3" id="KW-0121">Carboxypeptidase</keyword>
<dbReference type="RefSeq" id="WP_009709353.1">
    <property type="nucleotide sequence ID" value="NZ_CP048103.1"/>
</dbReference>
<sequence>MGKRERLISLIDDWSRRSGEAGARVGCDLFCFRTGKRWGVDANKVFAPASNQKLWTTLAALDALGPDYRWRTWFAASSGCLYIRGGGDPSFDEAAALRVAQELKERGLTRLHEVWLDDGLSSGHPWGKGWMWDDLAHGYGAPIHGLIMQGNRVTFHFDPASDPPKIARVSPRFCRGKANATLSWTENPDPEVEIFRTGAEQFEIKGEVSRQEPELEAAVASGPEFFAEVMIGALREKGVIVPEGTRVIRGPFPERADIRVERVSPTLAEVLHRVNKESDNLTAEILLRTMGMAGRGTLSEEEGLLRIVDWFRKQGLHPPGVFADGSGLSGYNQAAPESLLDTLIQAVRKDPLFRVWLDSLPRYGVDGTLKNRTAVLPEGVEVAAKTGSLAGVKNLSGYFLNSQGEPVLSFSFLINGLLEEENGEKLQDQLLQLTAKEWIK</sequence>
<name>A0A1N7PSW0_9BACL</name>
<dbReference type="InterPro" id="IPR000667">
    <property type="entry name" value="Peptidase_S13"/>
</dbReference>
<comment type="similarity">
    <text evidence="1">Belongs to the peptidase S13 family.</text>
</comment>
<reference evidence="4" key="1">
    <citation type="submission" date="2017-01" db="EMBL/GenBank/DDBJ databases">
        <authorList>
            <person name="Varghese N."/>
            <person name="Submissions S."/>
        </authorList>
    </citation>
    <scope>NUCLEOTIDE SEQUENCE [LARGE SCALE GENOMIC DNA]</scope>
    <source>
        <strain evidence="4">DSM 45196</strain>
    </source>
</reference>
<dbReference type="InterPro" id="IPR012338">
    <property type="entry name" value="Beta-lactam/transpept-like"/>
</dbReference>
<dbReference type="Proteomes" id="UP000186795">
    <property type="component" value="Unassembled WGS sequence"/>
</dbReference>
<organism evidence="3 4">
    <name type="scientific">Kroppenstedtia eburnea</name>
    <dbReference type="NCBI Taxonomy" id="714067"/>
    <lineage>
        <taxon>Bacteria</taxon>
        <taxon>Bacillati</taxon>
        <taxon>Bacillota</taxon>
        <taxon>Bacilli</taxon>
        <taxon>Bacillales</taxon>
        <taxon>Thermoactinomycetaceae</taxon>
        <taxon>Kroppenstedtia</taxon>
    </lineage>
</organism>
<dbReference type="Gene3D" id="3.50.80.20">
    <property type="entry name" value="D-Ala-D-Ala carboxypeptidase C, peptidase S13"/>
    <property type="match status" value="1"/>
</dbReference>
<dbReference type="Gene3D" id="3.40.710.10">
    <property type="entry name" value="DD-peptidase/beta-lactamase superfamily"/>
    <property type="match status" value="1"/>
</dbReference>
<dbReference type="GO" id="GO:0006508">
    <property type="term" value="P:proteolysis"/>
    <property type="evidence" value="ECO:0007669"/>
    <property type="project" value="InterPro"/>
</dbReference>
<evidence type="ECO:0000313" key="3">
    <source>
        <dbReference type="EMBL" id="SIT13635.1"/>
    </source>
</evidence>
<dbReference type="NCBIfam" id="TIGR00666">
    <property type="entry name" value="PBP4"/>
    <property type="match status" value="1"/>
</dbReference>
<dbReference type="PANTHER" id="PTHR30023">
    <property type="entry name" value="D-ALANYL-D-ALANINE CARBOXYPEPTIDASE"/>
    <property type="match status" value="1"/>
</dbReference>
<dbReference type="GO" id="GO:0000270">
    <property type="term" value="P:peptidoglycan metabolic process"/>
    <property type="evidence" value="ECO:0007669"/>
    <property type="project" value="TreeGrafter"/>
</dbReference>
<keyword evidence="3" id="KW-0645">Protease</keyword>
<gene>
    <name evidence="3" type="ORF">SAMN05421790_11457</name>
</gene>
<keyword evidence="2" id="KW-0378">Hydrolase</keyword>
<dbReference type="Pfam" id="PF02113">
    <property type="entry name" value="Peptidase_S13"/>
    <property type="match status" value="1"/>
</dbReference>
<evidence type="ECO:0000313" key="4">
    <source>
        <dbReference type="Proteomes" id="UP000186795"/>
    </source>
</evidence>
<evidence type="ECO:0000256" key="1">
    <source>
        <dbReference type="ARBA" id="ARBA00006096"/>
    </source>
</evidence>
<dbReference type="SUPFAM" id="SSF56601">
    <property type="entry name" value="beta-lactamase/transpeptidase-like"/>
    <property type="match status" value="1"/>
</dbReference>
<dbReference type="GO" id="GO:0004185">
    <property type="term" value="F:serine-type carboxypeptidase activity"/>
    <property type="evidence" value="ECO:0007669"/>
    <property type="project" value="InterPro"/>
</dbReference>
<proteinExistence type="inferred from homology"/>
<accession>A0A1N7PSW0</accession>
<dbReference type="PRINTS" id="PR00922">
    <property type="entry name" value="DADACBPTASE3"/>
</dbReference>
<dbReference type="PANTHER" id="PTHR30023:SF0">
    <property type="entry name" value="PENICILLIN-SENSITIVE CARBOXYPEPTIDASE A"/>
    <property type="match status" value="1"/>
</dbReference>